<feature type="transmembrane region" description="Helical" evidence="1">
    <location>
        <begin position="223"/>
        <end position="246"/>
    </location>
</feature>
<dbReference type="STRING" id="227084.SAMN05421855_101447"/>
<keyword evidence="3" id="KW-1185">Reference proteome</keyword>
<dbReference type="Proteomes" id="UP000199321">
    <property type="component" value="Unassembled WGS sequence"/>
</dbReference>
<accession>A0A1G7CN97</accession>
<keyword evidence="1" id="KW-1133">Transmembrane helix</keyword>
<feature type="transmembrane region" description="Helical" evidence="1">
    <location>
        <begin position="145"/>
        <end position="162"/>
    </location>
</feature>
<dbReference type="RefSeq" id="WP_175445398.1">
    <property type="nucleotide sequence ID" value="NZ_BMWO01000001.1"/>
</dbReference>
<reference evidence="2 3" key="1">
    <citation type="submission" date="2016-10" db="EMBL/GenBank/DDBJ databases">
        <authorList>
            <person name="de Groot N.N."/>
        </authorList>
    </citation>
    <scope>NUCLEOTIDE SEQUENCE [LARGE SCALE GENOMIC DNA]</scope>
    <source>
        <strain evidence="2 3">DSM 16195</strain>
    </source>
</reference>
<evidence type="ECO:0000313" key="2">
    <source>
        <dbReference type="EMBL" id="SDE40146.1"/>
    </source>
</evidence>
<dbReference type="EMBL" id="FNBA01000001">
    <property type="protein sequence ID" value="SDE40146.1"/>
    <property type="molecule type" value="Genomic_DNA"/>
</dbReference>
<keyword evidence="1" id="KW-0812">Transmembrane</keyword>
<keyword evidence="1" id="KW-0472">Membrane</keyword>
<dbReference type="AlphaFoldDB" id="A0A1G7CN97"/>
<feature type="transmembrane region" description="Helical" evidence="1">
    <location>
        <begin position="192"/>
        <end position="211"/>
    </location>
</feature>
<name>A0A1G7CN97_9FLAO</name>
<sequence length="297" mass="33412">MLLAATFWYIYYKVTQTNAQTLAAFLNAIQLKNGFSILVFVVLAGANQFFEVLKWKTLVSKIESISFKTALQQSLASLTISMSTPNRIGEYGAKALYFPKHQRKQVLLLNFFGNIAQLLATFFFGIVGTLYVVQRYGIEISTTKLVLLLVVLLGVGTLGYYFKEKQLLLKGLSIAKVMKYISNIEGVRKLKVMLYALLRYVTFSCLFYLLLTFFGAKLPIFDAFLLIFAMYLLVSILPSIFIFDVILRGGVAVWLFTLAGVPELSILCTVLAMWLLNFVLPSLFGSYYVVTYKPVAA</sequence>
<evidence type="ECO:0000313" key="3">
    <source>
        <dbReference type="Proteomes" id="UP000199321"/>
    </source>
</evidence>
<organism evidence="2 3">
    <name type="scientific">Ulvibacter litoralis</name>
    <dbReference type="NCBI Taxonomy" id="227084"/>
    <lineage>
        <taxon>Bacteria</taxon>
        <taxon>Pseudomonadati</taxon>
        <taxon>Bacteroidota</taxon>
        <taxon>Flavobacteriia</taxon>
        <taxon>Flavobacteriales</taxon>
        <taxon>Flavobacteriaceae</taxon>
        <taxon>Ulvibacter</taxon>
    </lineage>
</organism>
<feature type="transmembrane region" description="Helical" evidence="1">
    <location>
        <begin position="107"/>
        <end position="133"/>
    </location>
</feature>
<evidence type="ECO:0000256" key="1">
    <source>
        <dbReference type="SAM" id="Phobius"/>
    </source>
</evidence>
<gene>
    <name evidence="2" type="ORF">SAMN05421855_101447</name>
</gene>
<proteinExistence type="predicted"/>
<protein>
    <submittedName>
        <fullName evidence="2">Lysylphosphatidylglycerol synthase TM region</fullName>
    </submittedName>
</protein>